<dbReference type="Gramene" id="OBART08G10260.1">
    <property type="protein sequence ID" value="OBART08G10260.1"/>
    <property type="gene ID" value="OBART08G10260"/>
</dbReference>
<protein>
    <recommendedName>
        <fullName evidence="4">DUF834 domain-containing protein</fullName>
    </recommendedName>
</protein>
<name>A0A0D3GYV4_9ORYZ</name>
<feature type="region of interest" description="Disordered" evidence="1">
    <location>
        <begin position="68"/>
        <end position="104"/>
    </location>
</feature>
<reference evidence="2" key="2">
    <citation type="submission" date="2015-03" db="UniProtKB">
        <authorList>
            <consortium name="EnsemblPlants"/>
        </authorList>
    </citation>
    <scope>IDENTIFICATION</scope>
</reference>
<dbReference type="AlphaFoldDB" id="A0A0D3GYV4"/>
<evidence type="ECO:0000256" key="1">
    <source>
        <dbReference type="SAM" id="MobiDB-lite"/>
    </source>
</evidence>
<dbReference type="Proteomes" id="UP000026960">
    <property type="component" value="Chromosome 8"/>
</dbReference>
<evidence type="ECO:0000313" key="3">
    <source>
        <dbReference type="Proteomes" id="UP000026960"/>
    </source>
</evidence>
<dbReference type="HOGENOM" id="CLU_2254257_0_0_1"/>
<proteinExistence type="predicted"/>
<evidence type="ECO:0000313" key="2">
    <source>
        <dbReference type="EnsemblPlants" id="OBART08G10260.1"/>
    </source>
</evidence>
<dbReference type="PaxDb" id="65489-OBART08G10260.1"/>
<evidence type="ECO:0008006" key="4">
    <source>
        <dbReference type="Google" id="ProtNLM"/>
    </source>
</evidence>
<sequence length="104" mass="11494">MATATPTISGEGSGLGELQRWQWLWQDQGGDQTRSKFTQASLRPARGGAAWEAWDQCEVARALGWLRPGSAWPRRGAGKEEKGRKKKDIKGKNIGIDNEKDGEK</sequence>
<organism evidence="2">
    <name type="scientific">Oryza barthii</name>
    <dbReference type="NCBI Taxonomy" id="65489"/>
    <lineage>
        <taxon>Eukaryota</taxon>
        <taxon>Viridiplantae</taxon>
        <taxon>Streptophyta</taxon>
        <taxon>Embryophyta</taxon>
        <taxon>Tracheophyta</taxon>
        <taxon>Spermatophyta</taxon>
        <taxon>Magnoliopsida</taxon>
        <taxon>Liliopsida</taxon>
        <taxon>Poales</taxon>
        <taxon>Poaceae</taxon>
        <taxon>BOP clade</taxon>
        <taxon>Oryzoideae</taxon>
        <taxon>Oryzeae</taxon>
        <taxon>Oryzinae</taxon>
        <taxon>Oryza</taxon>
    </lineage>
</organism>
<reference evidence="2" key="1">
    <citation type="journal article" date="2009" name="Rice">
        <title>De Novo Next Generation Sequencing of Plant Genomes.</title>
        <authorList>
            <person name="Rounsley S."/>
            <person name="Marri P.R."/>
            <person name="Yu Y."/>
            <person name="He R."/>
            <person name="Sisneros N."/>
            <person name="Goicoechea J.L."/>
            <person name="Lee S.J."/>
            <person name="Angelova A."/>
            <person name="Kudrna D."/>
            <person name="Luo M."/>
            <person name="Affourtit J."/>
            <person name="Desany B."/>
            <person name="Knight J."/>
            <person name="Niazi F."/>
            <person name="Egholm M."/>
            <person name="Wing R.A."/>
        </authorList>
    </citation>
    <scope>NUCLEOTIDE SEQUENCE [LARGE SCALE GENOMIC DNA]</scope>
    <source>
        <strain evidence="2">cv. IRGC 105608</strain>
    </source>
</reference>
<accession>A0A0D3GYV4</accession>
<keyword evidence="3" id="KW-1185">Reference proteome</keyword>
<dbReference type="EnsemblPlants" id="OBART08G10260.1">
    <property type="protein sequence ID" value="OBART08G10260.1"/>
    <property type="gene ID" value="OBART08G10260"/>
</dbReference>